<dbReference type="Pfam" id="PF00664">
    <property type="entry name" value="ABC_membrane"/>
    <property type="match status" value="1"/>
</dbReference>
<evidence type="ECO:0000259" key="11">
    <source>
        <dbReference type="PROSITE" id="PS50929"/>
    </source>
</evidence>
<feature type="transmembrane region" description="Helical" evidence="9">
    <location>
        <begin position="266"/>
        <end position="287"/>
    </location>
</feature>
<name>A0A6I2U7L2_9FIRM</name>
<dbReference type="InterPro" id="IPR036640">
    <property type="entry name" value="ABC1_TM_sf"/>
</dbReference>
<dbReference type="Gene3D" id="1.20.1560.10">
    <property type="entry name" value="ABC transporter type 1, transmembrane domain"/>
    <property type="match status" value="1"/>
</dbReference>
<evidence type="ECO:0000256" key="8">
    <source>
        <dbReference type="ARBA" id="ARBA00023136"/>
    </source>
</evidence>
<feature type="transmembrane region" description="Helical" evidence="9">
    <location>
        <begin position="128"/>
        <end position="154"/>
    </location>
</feature>
<evidence type="ECO:0000256" key="7">
    <source>
        <dbReference type="ARBA" id="ARBA00022989"/>
    </source>
</evidence>
<dbReference type="PANTHER" id="PTHR43394:SF1">
    <property type="entry name" value="ATP-BINDING CASSETTE SUB-FAMILY B MEMBER 10, MITOCHONDRIAL"/>
    <property type="match status" value="1"/>
</dbReference>
<keyword evidence="8 9" id="KW-0472">Membrane</keyword>
<keyword evidence="3" id="KW-1003">Cell membrane</keyword>
<keyword evidence="4 9" id="KW-0812">Transmembrane</keyword>
<evidence type="ECO:0000313" key="13">
    <source>
        <dbReference type="Proteomes" id="UP000431913"/>
    </source>
</evidence>
<dbReference type="PROSITE" id="PS00211">
    <property type="entry name" value="ABC_TRANSPORTER_1"/>
    <property type="match status" value="1"/>
</dbReference>
<evidence type="ECO:0000256" key="3">
    <source>
        <dbReference type="ARBA" id="ARBA00022475"/>
    </source>
</evidence>
<keyword evidence="6 12" id="KW-0067">ATP-binding</keyword>
<dbReference type="Gene3D" id="3.40.50.300">
    <property type="entry name" value="P-loop containing nucleotide triphosphate hydrolases"/>
    <property type="match status" value="1"/>
</dbReference>
<evidence type="ECO:0000256" key="9">
    <source>
        <dbReference type="SAM" id="Phobius"/>
    </source>
</evidence>
<dbReference type="InterPro" id="IPR003593">
    <property type="entry name" value="AAA+_ATPase"/>
</dbReference>
<keyword evidence="2" id="KW-0813">Transport</keyword>
<dbReference type="PROSITE" id="PS50893">
    <property type="entry name" value="ABC_TRANSPORTER_2"/>
    <property type="match status" value="1"/>
</dbReference>
<feature type="transmembrane region" description="Helical" evidence="9">
    <location>
        <begin position="160"/>
        <end position="179"/>
    </location>
</feature>
<reference evidence="12 13" key="1">
    <citation type="submission" date="2019-08" db="EMBL/GenBank/DDBJ databases">
        <title>In-depth cultivation of the pig gut microbiome towards novel bacterial diversity and tailored functional studies.</title>
        <authorList>
            <person name="Wylensek D."/>
            <person name="Hitch T.C.A."/>
            <person name="Clavel T."/>
        </authorList>
    </citation>
    <scope>NUCLEOTIDE SEQUENCE [LARGE SCALE GENOMIC DNA]</scope>
    <source>
        <strain evidence="12 13">WCA3-601-WT-6J</strain>
    </source>
</reference>
<evidence type="ECO:0000259" key="10">
    <source>
        <dbReference type="PROSITE" id="PS50893"/>
    </source>
</evidence>
<comment type="caution">
    <text evidence="12">The sequence shown here is derived from an EMBL/GenBank/DDBJ whole genome shotgun (WGS) entry which is preliminary data.</text>
</comment>
<evidence type="ECO:0000256" key="1">
    <source>
        <dbReference type="ARBA" id="ARBA00004651"/>
    </source>
</evidence>
<protein>
    <submittedName>
        <fullName evidence="12">ABC transporter ATP-binding protein</fullName>
    </submittedName>
</protein>
<dbReference type="InterPro" id="IPR027417">
    <property type="entry name" value="P-loop_NTPase"/>
</dbReference>
<gene>
    <name evidence="12" type="ORF">FYJ76_05370</name>
</gene>
<dbReference type="SMART" id="SM00382">
    <property type="entry name" value="AAA"/>
    <property type="match status" value="1"/>
</dbReference>
<evidence type="ECO:0000256" key="4">
    <source>
        <dbReference type="ARBA" id="ARBA00022692"/>
    </source>
</evidence>
<keyword evidence="7 9" id="KW-1133">Transmembrane helix</keyword>
<dbReference type="EMBL" id="VUNJ01000004">
    <property type="protein sequence ID" value="MST91371.1"/>
    <property type="molecule type" value="Genomic_DNA"/>
</dbReference>
<dbReference type="FunFam" id="3.40.50.300:FF:000221">
    <property type="entry name" value="Multidrug ABC transporter ATP-binding protein"/>
    <property type="match status" value="1"/>
</dbReference>
<organism evidence="12 13">
    <name type="scientific">Ruthenibacterium lactatiformans</name>
    <dbReference type="NCBI Taxonomy" id="1550024"/>
    <lineage>
        <taxon>Bacteria</taxon>
        <taxon>Bacillati</taxon>
        <taxon>Bacillota</taxon>
        <taxon>Clostridia</taxon>
        <taxon>Eubacteriales</taxon>
        <taxon>Oscillospiraceae</taxon>
        <taxon>Ruthenibacterium</taxon>
    </lineage>
</organism>
<evidence type="ECO:0000313" key="12">
    <source>
        <dbReference type="EMBL" id="MST91371.1"/>
    </source>
</evidence>
<dbReference type="GO" id="GO:0005524">
    <property type="term" value="F:ATP binding"/>
    <property type="evidence" value="ECO:0007669"/>
    <property type="project" value="UniProtKB-KW"/>
</dbReference>
<feature type="transmembrane region" description="Helical" evidence="9">
    <location>
        <begin position="241"/>
        <end position="260"/>
    </location>
</feature>
<evidence type="ECO:0000256" key="5">
    <source>
        <dbReference type="ARBA" id="ARBA00022741"/>
    </source>
</evidence>
<dbReference type="Pfam" id="PF00005">
    <property type="entry name" value="ABC_tran"/>
    <property type="match status" value="1"/>
</dbReference>
<dbReference type="InterPro" id="IPR011527">
    <property type="entry name" value="ABC1_TM_dom"/>
</dbReference>
<dbReference type="GO" id="GO:0005886">
    <property type="term" value="C:plasma membrane"/>
    <property type="evidence" value="ECO:0007669"/>
    <property type="project" value="UniProtKB-SubCell"/>
</dbReference>
<evidence type="ECO:0000256" key="6">
    <source>
        <dbReference type="ARBA" id="ARBA00022840"/>
    </source>
</evidence>
<feature type="transmembrane region" description="Helical" evidence="9">
    <location>
        <begin position="20"/>
        <end position="37"/>
    </location>
</feature>
<accession>A0A6I2U7L2</accession>
<dbReference type="AlphaFoldDB" id="A0A6I2U7L2"/>
<evidence type="ECO:0000256" key="2">
    <source>
        <dbReference type="ARBA" id="ARBA00022448"/>
    </source>
</evidence>
<dbReference type="CDD" id="cd07346">
    <property type="entry name" value="ABC_6TM_exporters"/>
    <property type="match status" value="1"/>
</dbReference>
<keyword evidence="5" id="KW-0547">Nucleotide-binding</keyword>
<feature type="transmembrane region" description="Helical" evidence="9">
    <location>
        <begin position="57"/>
        <end position="74"/>
    </location>
</feature>
<dbReference type="SUPFAM" id="SSF90123">
    <property type="entry name" value="ABC transporter transmembrane region"/>
    <property type="match status" value="1"/>
</dbReference>
<proteinExistence type="predicted"/>
<dbReference type="InterPro" id="IPR017871">
    <property type="entry name" value="ABC_transporter-like_CS"/>
</dbReference>
<sequence length="578" mass="63400">MVYMRKAIGYAAEYKKELWLALFLILLSVIAGVMPYFVANKMIVGYLEGTFGGTKSVILACSAIAAFLILKSVLNAAGITFSHRAAYGTLYEMRKKFSDKIATMPLGDVTGNGSGFYKKKIIDDIGSLEVAIAHIFVEGIPNLLIPVIVLLIIFTNDWRMGLLSLGSLPVSFLAMRSMMANGMKKMPGYYGAQSKLNNTIIDYIAGMDVVKIFGQTKASYQKYAADVENYREYAYDWTASSWLPMSVIGVVLPCTVILTLPVGLLLYAAGSLSLQTFIFTLLLNLSIGIPFHKAYMFVPTIPNLNYAVESLEKSFESPGVQTGDEQTISDHADVMFDRVSFSYGNEDVLRQISFRAKPGTLTALVGPSGGGKSTIARLLVHFWDVRDGSIKVGGKDIREYTADALADAISFVSQDNFLFDGTILENIRISKPDSSEEDVYAAAKAAACHDFIMALPEGYDTQVGLDGGKLSGGEKQRITIARAILKDSPIIVLDEATAYIDTENEDLIQSAIHHLLEGKTVIMIAHRLHSIMDADQIIVVDKGELIAQGIHEDLLAECRLYQTLWKADTEVKGWQMEV</sequence>
<feature type="domain" description="ABC transporter" evidence="10">
    <location>
        <begin position="334"/>
        <end position="567"/>
    </location>
</feature>
<comment type="subcellular location">
    <subcellularLocation>
        <location evidence="1">Cell membrane</location>
        <topology evidence="1">Multi-pass membrane protein</topology>
    </subcellularLocation>
</comment>
<dbReference type="InterPro" id="IPR039421">
    <property type="entry name" value="Type_1_exporter"/>
</dbReference>
<dbReference type="InterPro" id="IPR003439">
    <property type="entry name" value="ABC_transporter-like_ATP-bd"/>
</dbReference>
<feature type="domain" description="ABC transmembrane type-1" evidence="11">
    <location>
        <begin position="19"/>
        <end position="303"/>
    </location>
</feature>
<dbReference type="GO" id="GO:0016887">
    <property type="term" value="F:ATP hydrolysis activity"/>
    <property type="evidence" value="ECO:0007669"/>
    <property type="project" value="InterPro"/>
</dbReference>
<dbReference type="PROSITE" id="PS50929">
    <property type="entry name" value="ABC_TM1F"/>
    <property type="match status" value="1"/>
</dbReference>
<dbReference type="GO" id="GO:0015421">
    <property type="term" value="F:ABC-type oligopeptide transporter activity"/>
    <property type="evidence" value="ECO:0007669"/>
    <property type="project" value="TreeGrafter"/>
</dbReference>
<dbReference type="Proteomes" id="UP000431913">
    <property type="component" value="Unassembled WGS sequence"/>
</dbReference>
<dbReference type="PANTHER" id="PTHR43394">
    <property type="entry name" value="ATP-DEPENDENT PERMEASE MDL1, MITOCHONDRIAL"/>
    <property type="match status" value="1"/>
</dbReference>
<dbReference type="SUPFAM" id="SSF52540">
    <property type="entry name" value="P-loop containing nucleoside triphosphate hydrolases"/>
    <property type="match status" value="1"/>
</dbReference>